<feature type="compositionally biased region" description="Basic and acidic residues" evidence="1">
    <location>
        <begin position="129"/>
        <end position="143"/>
    </location>
</feature>
<dbReference type="AlphaFoldDB" id="A0A0C9MHS8"/>
<evidence type="ECO:0000313" key="2">
    <source>
        <dbReference type="EMBL" id="GAN06869.1"/>
    </source>
</evidence>
<organism evidence="2">
    <name type="scientific">Mucor ambiguus</name>
    <dbReference type="NCBI Taxonomy" id="91626"/>
    <lineage>
        <taxon>Eukaryota</taxon>
        <taxon>Fungi</taxon>
        <taxon>Fungi incertae sedis</taxon>
        <taxon>Mucoromycota</taxon>
        <taxon>Mucoromycotina</taxon>
        <taxon>Mucoromycetes</taxon>
        <taxon>Mucorales</taxon>
        <taxon>Mucorineae</taxon>
        <taxon>Mucoraceae</taxon>
        <taxon>Mucor</taxon>
    </lineage>
</organism>
<keyword evidence="3" id="KW-1185">Reference proteome</keyword>
<sequence length="429" mass="49288">MSDTSSDSDDGILFQDRPSNANFQERLMQAKSSMEFDPMDQDARFMDFFDSDDTATLKDRLEQLSKKVLQVESRVEEKEQKLRARRQERDMEAGLTNMTTEERAAYVAQQEETEAKLRKQRQQLRKNLLNKDMRQVDRGRNSNDEDEEESDQEEEEEAVPATEAKPNWDAVYEYMLLLENENQEDELTFGTDFVSPNARMRREALTNEQVTKQTEYSGIVVQHAIQTFEDDIESGTGEVRHCTLSGTSFDLPFKVKYDVREPSMVIANLDFEVDIEMELAVGSTLQKIKNECHLLGFFRLLVHYAKLENSRKDIFNQLTNHYKNTPVNVVMLSQNKLQFEGAADCGINLLFSWKLVETHTDREKLDANVTNDVQPDLSMEAVALPAVIAKDANGALDKVKDAFIHALMQKGVYQGTKYIVDNILFNTKQ</sequence>
<proteinExistence type="predicted"/>
<feature type="compositionally biased region" description="Basic and acidic residues" evidence="1">
    <location>
        <begin position="73"/>
        <end position="92"/>
    </location>
</feature>
<dbReference type="EMBL" id="DF836428">
    <property type="protein sequence ID" value="GAN06869.1"/>
    <property type="molecule type" value="Genomic_DNA"/>
</dbReference>
<dbReference type="Proteomes" id="UP000053815">
    <property type="component" value="Unassembled WGS sequence"/>
</dbReference>
<evidence type="ECO:0000256" key="1">
    <source>
        <dbReference type="SAM" id="MobiDB-lite"/>
    </source>
</evidence>
<name>A0A0C9MHS8_9FUNG</name>
<gene>
    <name evidence="2" type="ORF">MAM1_0139d06359</name>
</gene>
<feature type="region of interest" description="Disordered" evidence="1">
    <location>
        <begin position="73"/>
        <end position="93"/>
    </location>
</feature>
<dbReference type="OrthoDB" id="5976950at2759"/>
<reference evidence="2" key="1">
    <citation type="submission" date="2014-09" db="EMBL/GenBank/DDBJ databases">
        <title>Draft genome sequence of an oleaginous Mucoromycotina fungus Mucor ambiguus NBRC6742.</title>
        <authorList>
            <person name="Takeda I."/>
            <person name="Yamane N."/>
            <person name="Morita T."/>
            <person name="Tamano K."/>
            <person name="Machida M."/>
            <person name="Baker S."/>
            <person name="Koike H."/>
        </authorList>
    </citation>
    <scope>NUCLEOTIDE SEQUENCE</scope>
    <source>
        <strain evidence="2">NBRC 6742</strain>
    </source>
</reference>
<feature type="compositionally biased region" description="Acidic residues" evidence="1">
    <location>
        <begin position="1"/>
        <end position="10"/>
    </location>
</feature>
<accession>A0A0C9MHS8</accession>
<feature type="compositionally biased region" description="Acidic residues" evidence="1">
    <location>
        <begin position="144"/>
        <end position="158"/>
    </location>
</feature>
<protein>
    <submittedName>
        <fullName evidence="2">Uncharacterized protein</fullName>
    </submittedName>
</protein>
<evidence type="ECO:0000313" key="3">
    <source>
        <dbReference type="Proteomes" id="UP000053815"/>
    </source>
</evidence>
<feature type="region of interest" description="Disordered" evidence="1">
    <location>
        <begin position="1"/>
        <end position="22"/>
    </location>
</feature>
<dbReference type="STRING" id="91626.A0A0C9MHS8"/>
<feature type="region of interest" description="Disordered" evidence="1">
    <location>
        <begin position="109"/>
        <end position="165"/>
    </location>
</feature>